<dbReference type="Pfam" id="PF11716">
    <property type="entry name" value="MDMPI_N"/>
    <property type="match status" value="1"/>
</dbReference>
<dbReference type="GO" id="GO:0016853">
    <property type="term" value="F:isomerase activity"/>
    <property type="evidence" value="ECO:0007669"/>
    <property type="project" value="UniProtKB-KW"/>
</dbReference>
<keyword evidence="4" id="KW-1185">Reference proteome</keyword>
<dbReference type="AlphaFoldDB" id="A0A379JHZ3"/>
<feature type="region of interest" description="Disordered" evidence="1">
    <location>
        <begin position="169"/>
        <end position="210"/>
    </location>
</feature>
<evidence type="ECO:0000313" key="4">
    <source>
        <dbReference type="Proteomes" id="UP000255467"/>
    </source>
</evidence>
<dbReference type="Gene3D" id="1.20.120.450">
    <property type="entry name" value="dinb family like domain"/>
    <property type="match status" value="1"/>
</dbReference>
<gene>
    <name evidence="3" type="ORF">NCTC1934_05351</name>
</gene>
<name>A0A379JHZ3_9NOCA</name>
<dbReference type="NCBIfam" id="TIGR03083">
    <property type="entry name" value="maleylpyruvate isomerase family mycothiol-dependent enzyme"/>
    <property type="match status" value="1"/>
</dbReference>
<dbReference type="InterPro" id="IPR017520">
    <property type="entry name" value="CHP03086"/>
</dbReference>
<dbReference type="SUPFAM" id="SSF109854">
    <property type="entry name" value="DinB/YfiT-like putative metalloenzymes"/>
    <property type="match status" value="1"/>
</dbReference>
<sequence>MPTFDALTTPTDLVALNARAVRASSAAVSHCAPADLSKPTPCADWTLRDLLVHMIAQHRGFAAAARGDDNPNRWRPHPLGPDPVADYRAAADDVLDAFAADDILERAFPLPEFTTEFRFPGTQALTFHFIDYVVHTWDVDRTLGRTTTFDDDLLAAALPIAEFVPDDASRTAPGAAFAPRRPWTGEAPSTASSPSSAAPPAGPRSPTRPL</sequence>
<dbReference type="InterPro" id="IPR034660">
    <property type="entry name" value="DinB/YfiT-like"/>
</dbReference>
<feature type="compositionally biased region" description="Low complexity" evidence="1">
    <location>
        <begin position="187"/>
        <end position="199"/>
    </location>
</feature>
<evidence type="ECO:0000313" key="3">
    <source>
        <dbReference type="EMBL" id="SUD48024.1"/>
    </source>
</evidence>
<keyword evidence="3" id="KW-0670">Pyruvate</keyword>
<evidence type="ECO:0000259" key="2">
    <source>
        <dbReference type="Pfam" id="PF11716"/>
    </source>
</evidence>
<feature type="domain" description="Mycothiol-dependent maleylpyruvate isomerase metal-binding" evidence="2">
    <location>
        <begin position="19"/>
        <end position="139"/>
    </location>
</feature>
<dbReference type="OrthoDB" id="5185819at2"/>
<protein>
    <submittedName>
        <fullName evidence="3">Mycothiol maleylpyruvate isomerase N-terminal domain</fullName>
    </submittedName>
</protein>
<dbReference type="Proteomes" id="UP000255467">
    <property type="component" value="Unassembled WGS sequence"/>
</dbReference>
<dbReference type="STRING" id="1406858.GCA_000710895_03828"/>
<organism evidence="3 4">
    <name type="scientific">Nocardia otitidiscaviarum</name>
    <dbReference type="NCBI Taxonomy" id="1823"/>
    <lineage>
        <taxon>Bacteria</taxon>
        <taxon>Bacillati</taxon>
        <taxon>Actinomycetota</taxon>
        <taxon>Actinomycetes</taxon>
        <taxon>Mycobacteriales</taxon>
        <taxon>Nocardiaceae</taxon>
        <taxon>Nocardia</taxon>
    </lineage>
</organism>
<accession>A0A379JHZ3</accession>
<proteinExistence type="predicted"/>
<dbReference type="RefSeq" id="WP_115061643.1">
    <property type="nucleotide sequence ID" value="NZ_UGRY01000004.1"/>
</dbReference>
<dbReference type="InterPro" id="IPR017517">
    <property type="entry name" value="Maleyloyr_isom"/>
</dbReference>
<evidence type="ECO:0000256" key="1">
    <source>
        <dbReference type="SAM" id="MobiDB-lite"/>
    </source>
</evidence>
<keyword evidence="3" id="KW-0413">Isomerase</keyword>
<reference evidence="3 4" key="1">
    <citation type="submission" date="2018-06" db="EMBL/GenBank/DDBJ databases">
        <authorList>
            <consortium name="Pathogen Informatics"/>
            <person name="Doyle S."/>
        </authorList>
    </citation>
    <scope>NUCLEOTIDE SEQUENCE [LARGE SCALE GENOMIC DNA]</scope>
    <source>
        <strain evidence="3 4">NCTC1934</strain>
    </source>
</reference>
<dbReference type="NCBIfam" id="TIGR03086">
    <property type="entry name" value="TIGR03086 family metal-binding protein"/>
    <property type="match status" value="1"/>
</dbReference>
<dbReference type="InterPro" id="IPR024344">
    <property type="entry name" value="MDMPI_metal-binding"/>
</dbReference>
<dbReference type="EMBL" id="UGRY01000004">
    <property type="protein sequence ID" value="SUD48024.1"/>
    <property type="molecule type" value="Genomic_DNA"/>
</dbReference>
<feature type="compositionally biased region" description="Pro residues" evidence="1">
    <location>
        <begin position="200"/>
        <end position="210"/>
    </location>
</feature>
<dbReference type="GO" id="GO:0046872">
    <property type="term" value="F:metal ion binding"/>
    <property type="evidence" value="ECO:0007669"/>
    <property type="project" value="InterPro"/>
</dbReference>